<dbReference type="CDD" id="cd14275">
    <property type="entry name" value="UBA_EF-Ts"/>
    <property type="match status" value="1"/>
</dbReference>
<dbReference type="InterPro" id="IPR014039">
    <property type="entry name" value="Transl_elong_EFTs/EF1B_dimer"/>
</dbReference>
<gene>
    <name evidence="5 7" type="primary">tsf</name>
    <name evidence="7" type="ORF">ACFOSU_16885</name>
</gene>
<keyword evidence="4 5" id="KW-0648">Protein biosynthesis</keyword>
<evidence type="ECO:0000256" key="3">
    <source>
        <dbReference type="ARBA" id="ARBA00022768"/>
    </source>
</evidence>
<dbReference type="NCBIfam" id="TIGR00116">
    <property type="entry name" value="tsf"/>
    <property type="match status" value="1"/>
</dbReference>
<dbReference type="HAMAP" id="MF_00050">
    <property type="entry name" value="EF_Ts"/>
    <property type="match status" value="1"/>
</dbReference>
<dbReference type="InterPro" id="IPR036402">
    <property type="entry name" value="EF-Ts_dimer_sf"/>
</dbReference>
<comment type="function">
    <text evidence="5">Associates with the EF-Tu.GDP complex and induces the exchange of GDP to GTP. It remains bound to the aminoacyl-tRNA.EF-Tu.GTP complex up to the GTP hydrolysis stage on the ribosome.</text>
</comment>
<organism evidence="7 8">
    <name type="scientific">Salinisphaera aquimarina</name>
    <dbReference type="NCBI Taxonomy" id="2094031"/>
    <lineage>
        <taxon>Bacteria</taxon>
        <taxon>Pseudomonadati</taxon>
        <taxon>Pseudomonadota</taxon>
        <taxon>Gammaproteobacteria</taxon>
        <taxon>Salinisphaerales</taxon>
        <taxon>Salinisphaeraceae</taxon>
        <taxon>Salinisphaera</taxon>
    </lineage>
</organism>
<dbReference type="PROSITE" id="PS01126">
    <property type="entry name" value="EF_TS_1"/>
    <property type="match status" value="1"/>
</dbReference>
<dbReference type="Gene3D" id="1.10.286.20">
    <property type="match status" value="1"/>
</dbReference>
<dbReference type="Pfam" id="PF00889">
    <property type="entry name" value="EF_TS"/>
    <property type="match status" value="1"/>
</dbReference>
<evidence type="ECO:0000313" key="8">
    <source>
        <dbReference type="Proteomes" id="UP001595462"/>
    </source>
</evidence>
<keyword evidence="3 5" id="KW-0251">Elongation factor</keyword>
<accession>A0ABV7ES11</accession>
<dbReference type="Proteomes" id="UP001595462">
    <property type="component" value="Unassembled WGS sequence"/>
</dbReference>
<dbReference type="SUPFAM" id="SSF46934">
    <property type="entry name" value="UBA-like"/>
    <property type="match status" value="1"/>
</dbReference>
<evidence type="ECO:0000256" key="4">
    <source>
        <dbReference type="ARBA" id="ARBA00022917"/>
    </source>
</evidence>
<evidence type="ECO:0000313" key="7">
    <source>
        <dbReference type="EMBL" id="MFC3105549.1"/>
    </source>
</evidence>
<protein>
    <recommendedName>
        <fullName evidence="2 5">Elongation factor Ts</fullName>
        <shortName evidence="5">EF-Ts</shortName>
    </recommendedName>
</protein>
<dbReference type="EMBL" id="JBHRSS010000008">
    <property type="protein sequence ID" value="MFC3105549.1"/>
    <property type="molecule type" value="Genomic_DNA"/>
</dbReference>
<dbReference type="InterPro" id="IPR018101">
    <property type="entry name" value="Transl_elong_Ts_CS"/>
</dbReference>
<dbReference type="PANTHER" id="PTHR11741">
    <property type="entry name" value="ELONGATION FACTOR TS"/>
    <property type="match status" value="1"/>
</dbReference>
<evidence type="ECO:0000256" key="1">
    <source>
        <dbReference type="ARBA" id="ARBA00005532"/>
    </source>
</evidence>
<dbReference type="RefSeq" id="WP_380691088.1">
    <property type="nucleotide sequence ID" value="NZ_JBHRSS010000008.1"/>
</dbReference>
<sequence length="293" mass="31266">MAISAALVKELRERTGAGMMECKKALVATDGDIDAAADNMRREGLAKADKKAGRVAAEGRIATAVSSDQTTAVLLEVNCETDFVGQNEDFIGFADSVAQAALEHAPADVDALAAIEMDGESLDARRRALVAKLGENISIRRFRRIEAGAGTLDVYMHGARIGSAVALTGGDQALARDLAMHVAATSPAHLSADDVPQATRDAEKELFMAQARDSGKPEEIIEKMVEGRLRKYLAEITLMGQPFVKDPDVTVEKLCKQHGATVTDFARVEVGEGIEKKQEDFAAEVKAQAEKTA</sequence>
<feature type="domain" description="Translation elongation factor EFTs/EF1B dimerisation" evidence="6">
    <location>
        <begin position="72"/>
        <end position="272"/>
    </location>
</feature>
<dbReference type="Gene3D" id="1.10.8.10">
    <property type="entry name" value="DNA helicase RuvA subunit, C-terminal domain"/>
    <property type="match status" value="1"/>
</dbReference>
<feature type="region of interest" description="Involved in Mg(2+) ion dislocation from EF-Tu" evidence="5">
    <location>
        <begin position="81"/>
        <end position="84"/>
    </location>
</feature>
<comment type="subcellular location">
    <subcellularLocation>
        <location evidence="5">Cytoplasm</location>
    </subcellularLocation>
</comment>
<evidence type="ECO:0000259" key="6">
    <source>
        <dbReference type="Pfam" id="PF00889"/>
    </source>
</evidence>
<comment type="similarity">
    <text evidence="1 5">Belongs to the EF-Ts family.</text>
</comment>
<proteinExistence type="inferred from homology"/>
<dbReference type="InterPro" id="IPR009060">
    <property type="entry name" value="UBA-like_sf"/>
</dbReference>
<name>A0ABV7ES11_9GAMM</name>
<evidence type="ECO:0000256" key="2">
    <source>
        <dbReference type="ARBA" id="ARBA00016956"/>
    </source>
</evidence>
<dbReference type="GO" id="GO:0003746">
    <property type="term" value="F:translation elongation factor activity"/>
    <property type="evidence" value="ECO:0007669"/>
    <property type="project" value="UniProtKB-KW"/>
</dbReference>
<reference evidence="8" key="1">
    <citation type="journal article" date="2019" name="Int. J. Syst. Evol. Microbiol.">
        <title>The Global Catalogue of Microorganisms (GCM) 10K type strain sequencing project: providing services to taxonomists for standard genome sequencing and annotation.</title>
        <authorList>
            <consortium name="The Broad Institute Genomics Platform"/>
            <consortium name="The Broad Institute Genome Sequencing Center for Infectious Disease"/>
            <person name="Wu L."/>
            <person name="Ma J."/>
        </authorList>
    </citation>
    <scope>NUCLEOTIDE SEQUENCE [LARGE SCALE GENOMIC DNA]</scope>
    <source>
        <strain evidence="8">KCTC 52640</strain>
    </source>
</reference>
<keyword evidence="5" id="KW-0963">Cytoplasm</keyword>
<dbReference type="PANTHER" id="PTHR11741:SF0">
    <property type="entry name" value="ELONGATION FACTOR TS, MITOCHONDRIAL"/>
    <property type="match status" value="1"/>
</dbReference>
<dbReference type="SUPFAM" id="SSF54713">
    <property type="entry name" value="Elongation factor Ts (EF-Ts), dimerisation domain"/>
    <property type="match status" value="2"/>
</dbReference>
<dbReference type="InterPro" id="IPR001816">
    <property type="entry name" value="Transl_elong_EFTs/EF1B"/>
</dbReference>
<keyword evidence="8" id="KW-1185">Reference proteome</keyword>
<comment type="caution">
    <text evidence="7">The sequence shown here is derived from an EMBL/GenBank/DDBJ whole genome shotgun (WGS) entry which is preliminary data.</text>
</comment>
<dbReference type="Gene3D" id="3.30.479.20">
    <property type="entry name" value="Elongation factor Ts, dimerisation domain"/>
    <property type="match status" value="2"/>
</dbReference>
<evidence type="ECO:0000256" key="5">
    <source>
        <dbReference type="HAMAP-Rule" id="MF_00050"/>
    </source>
</evidence>